<proteinExistence type="predicted"/>
<evidence type="ECO:0000313" key="2">
    <source>
        <dbReference type="Proteomes" id="UP000199126"/>
    </source>
</evidence>
<keyword evidence="2" id="KW-1185">Reference proteome</keyword>
<dbReference type="AlphaFoldDB" id="A0A1H8V6V7"/>
<dbReference type="Gene3D" id="3.40.462.20">
    <property type="match status" value="1"/>
</dbReference>
<dbReference type="EMBL" id="FODV01000014">
    <property type="protein sequence ID" value="SEP11101.1"/>
    <property type="molecule type" value="Genomic_DNA"/>
</dbReference>
<evidence type="ECO:0000313" key="1">
    <source>
        <dbReference type="EMBL" id="SEP11101.1"/>
    </source>
</evidence>
<dbReference type="OrthoDB" id="213514at2157"/>
<protein>
    <submittedName>
        <fullName evidence="1">Uncharacterized protein</fullName>
    </submittedName>
</protein>
<name>A0A1H8V6V7_9EURY</name>
<sequence length="70" mass="7927">MIYTGDGETLSPLREVGDPVADAVKLRPCVEFRPMFDGRVTIEARNYWKSYLLPNLSDRTIDGLCEHAAR</sequence>
<reference evidence="2" key="1">
    <citation type="submission" date="2016-10" db="EMBL/GenBank/DDBJ databases">
        <authorList>
            <person name="Varghese N."/>
            <person name="Submissions S."/>
        </authorList>
    </citation>
    <scope>NUCLEOTIDE SEQUENCE [LARGE SCALE GENOMIC DNA]</scope>
    <source>
        <strain evidence="2">CGMCC 1.10121</strain>
    </source>
</reference>
<organism evidence="1 2">
    <name type="scientific">Halogranum amylolyticum</name>
    <dbReference type="NCBI Taxonomy" id="660520"/>
    <lineage>
        <taxon>Archaea</taxon>
        <taxon>Methanobacteriati</taxon>
        <taxon>Methanobacteriota</taxon>
        <taxon>Stenosarchaea group</taxon>
        <taxon>Halobacteria</taxon>
        <taxon>Halobacteriales</taxon>
        <taxon>Haloferacaceae</taxon>
    </lineage>
</organism>
<dbReference type="RefSeq" id="WP_089826893.1">
    <property type="nucleotide sequence ID" value="NZ_FODV01000014.1"/>
</dbReference>
<dbReference type="Proteomes" id="UP000199126">
    <property type="component" value="Unassembled WGS sequence"/>
</dbReference>
<gene>
    <name evidence="1" type="ORF">SAMN04487948_11495</name>
</gene>
<accession>A0A1H8V6V7</accession>